<dbReference type="Pfam" id="PF26425">
    <property type="entry name" value="PIN_halo"/>
    <property type="match status" value="1"/>
</dbReference>
<name>A0A830GER3_9EURY</name>
<dbReference type="AlphaFoldDB" id="A0A830GER3"/>
<evidence type="ECO:0000313" key="2">
    <source>
        <dbReference type="Proteomes" id="UP000608850"/>
    </source>
</evidence>
<proteinExistence type="predicted"/>
<evidence type="ECO:0000313" key="1">
    <source>
        <dbReference type="EMBL" id="GGN24185.1"/>
    </source>
</evidence>
<gene>
    <name evidence="1" type="ORF">GCM10009021_27410</name>
</gene>
<dbReference type="InterPro" id="IPR058703">
    <property type="entry name" value="PIN-containing"/>
</dbReference>
<organism evidence="1 2">
    <name type="scientific">Halarchaeum nitratireducens</name>
    <dbReference type="NCBI Taxonomy" id="489913"/>
    <lineage>
        <taxon>Archaea</taxon>
        <taxon>Methanobacteriati</taxon>
        <taxon>Methanobacteriota</taxon>
        <taxon>Stenosarchaea group</taxon>
        <taxon>Halobacteria</taxon>
        <taxon>Halobacteriales</taxon>
        <taxon>Halobacteriaceae</taxon>
    </lineage>
</organism>
<accession>A0A830GER3</accession>
<keyword evidence="2" id="KW-1185">Reference proteome</keyword>
<reference evidence="1 2" key="1">
    <citation type="journal article" date="2019" name="Int. J. Syst. Evol. Microbiol.">
        <title>The Global Catalogue of Microorganisms (GCM) 10K type strain sequencing project: providing services to taxonomists for standard genome sequencing and annotation.</title>
        <authorList>
            <consortium name="The Broad Institute Genomics Platform"/>
            <consortium name="The Broad Institute Genome Sequencing Center for Infectious Disease"/>
            <person name="Wu L."/>
            <person name="Ma J."/>
        </authorList>
    </citation>
    <scope>NUCLEOTIDE SEQUENCE [LARGE SCALE GENOMIC DNA]</scope>
    <source>
        <strain evidence="1 2">JCM 16331</strain>
    </source>
</reference>
<sequence length="173" mass="19349">MPSALVLDTSFLRTLGGPGHDRYQAFVDYVKHEGIQLYLSQRGREEIEEQQGWISTDWLHKARTESWISVSQPVQEGVSVYNGPTAAIVMDRIQQRLADIEHVPPDELRKTDAGLAGTAIMLLASTDHDSIGIAMDDRNAEATIRAVLSNTYYENYLSVLTIWDVLESVEEDG</sequence>
<protein>
    <recommendedName>
        <fullName evidence="3">DUF4411 family protein</fullName>
    </recommendedName>
</protein>
<evidence type="ECO:0008006" key="3">
    <source>
        <dbReference type="Google" id="ProtNLM"/>
    </source>
</evidence>
<dbReference type="EMBL" id="BMOQ01000008">
    <property type="protein sequence ID" value="GGN24185.1"/>
    <property type="molecule type" value="Genomic_DNA"/>
</dbReference>
<dbReference type="Proteomes" id="UP000608850">
    <property type="component" value="Unassembled WGS sequence"/>
</dbReference>
<comment type="caution">
    <text evidence="1">The sequence shown here is derived from an EMBL/GenBank/DDBJ whole genome shotgun (WGS) entry which is preliminary data.</text>
</comment>